<evidence type="ECO:0000259" key="1">
    <source>
        <dbReference type="Pfam" id="PF00535"/>
    </source>
</evidence>
<comment type="caution">
    <text evidence="2">The sequence shown here is derived from an EMBL/GenBank/DDBJ whole genome shotgun (WGS) entry which is preliminary data.</text>
</comment>
<protein>
    <submittedName>
        <fullName evidence="2">Glycosyltransferase</fullName>
        <ecNumber evidence="2">2.4.-.-</ecNumber>
    </submittedName>
</protein>
<reference evidence="2" key="1">
    <citation type="journal article" date="2021" name="PeerJ">
        <title>Extensive microbial diversity within the chicken gut microbiome revealed by metagenomics and culture.</title>
        <authorList>
            <person name="Gilroy R."/>
            <person name="Ravi A."/>
            <person name="Getino M."/>
            <person name="Pursley I."/>
            <person name="Horton D.L."/>
            <person name="Alikhan N.F."/>
            <person name="Baker D."/>
            <person name="Gharbi K."/>
            <person name="Hall N."/>
            <person name="Watson M."/>
            <person name="Adriaenssens E.M."/>
            <person name="Foster-Nyarko E."/>
            <person name="Jarju S."/>
            <person name="Secka A."/>
            <person name="Antonio M."/>
            <person name="Oren A."/>
            <person name="Chaudhuri R.R."/>
            <person name="La Ragione R."/>
            <person name="Hildebrand F."/>
            <person name="Pallen M.J."/>
        </authorList>
    </citation>
    <scope>NUCLEOTIDE SEQUENCE</scope>
    <source>
        <strain evidence="2">ChiW19-954</strain>
    </source>
</reference>
<organism evidence="2 3">
    <name type="scientific">Candidatus Mediterraneibacter faecipullorum</name>
    <dbReference type="NCBI Taxonomy" id="2838670"/>
    <lineage>
        <taxon>Bacteria</taxon>
        <taxon>Bacillati</taxon>
        <taxon>Bacillota</taxon>
        <taxon>Clostridia</taxon>
        <taxon>Lachnospirales</taxon>
        <taxon>Lachnospiraceae</taxon>
        <taxon>Mediterraneibacter</taxon>
    </lineage>
</organism>
<dbReference type="GO" id="GO:0016757">
    <property type="term" value="F:glycosyltransferase activity"/>
    <property type="evidence" value="ECO:0007669"/>
    <property type="project" value="UniProtKB-KW"/>
</dbReference>
<dbReference type="EC" id="2.4.-.-" evidence="2"/>
<dbReference type="AlphaFoldDB" id="A0A9D2NJP6"/>
<dbReference type="SUPFAM" id="SSF53448">
    <property type="entry name" value="Nucleotide-diphospho-sugar transferases"/>
    <property type="match status" value="1"/>
</dbReference>
<feature type="domain" description="Glycosyltransferase 2-like" evidence="1">
    <location>
        <begin position="8"/>
        <end position="29"/>
    </location>
</feature>
<proteinExistence type="predicted"/>
<accession>A0A9D2NJP6</accession>
<dbReference type="Gene3D" id="3.90.550.10">
    <property type="entry name" value="Spore Coat Polysaccharide Biosynthesis Protein SpsA, Chain A"/>
    <property type="match status" value="1"/>
</dbReference>
<dbReference type="InterPro" id="IPR001173">
    <property type="entry name" value="Glyco_trans_2-like"/>
</dbReference>
<keyword evidence="2" id="KW-0808">Transferase</keyword>
<reference evidence="2" key="2">
    <citation type="submission" date="2021-04" db="EMBL/GenBank/DDBJ databases">
        <authorList>
            <person name="Gilroy R."/>
        </authorList>
    </citation>
    <scope>NUCLEOTIDE SEQUENCE</scope>
    <source>
        <strain evidence="2">ChiW19-954</strain>
    </source>
</reference>
<keyword evidence="2" id="KW-0328">Glycosyltransferase</keyword>
<dbReference type="Pfam" id="PF00535">
    <property type="entry name" value="Glycos_transf_2"/>
    <property type="match status" value="1"/>
</dbReference>
<dbReference type="InterPro" id="IPR029044">
    <property type="entry name" value="Nucleotide-diphossugar_trans"/>
</dbReference>
<gene>
    <name evidence="2" type="ORF">H9758_03785</name>
</gene>
<sequence length="29" mass="3297">MENDIKVSVIIPVYNAEKYLAQCLQSVID</sequence>
<name>A0A9D2NJP6_9FIRM</name>
<evidence type="ECO:0000313" key="3">
    <source>
        <dbReference type="Proteomes" id="UP000823890"/>
    </source>
</evidence>
<dbReference type="Proteomes" id="UP000823890">
    <property type="component" value="Unassembled WGS sequence"/>
</dbReference>
<evidence type="ECO:0000313" key="2">
    <source>
        <dbReference type="EMBL" id="HJC33696.1"/>
    </source>
</evidence>
<dbReference type="EMBL" id="DWWO01000044">
    <property type="protein sequence ID" value="HJC33696.1"/>
    <property type="molecule type" value="Genomic_DNA"/>
</dbReference>